<reference evidence="5" key="2">
    <citation type="submission" date="2023-02" db="EMBL/GenBank/DDBJ databases">
        <authorList>
            <person name="Concha-Toloza M."/>
            <person name="Lopez-Cantillo M."/>
            <person name="Molina-Mora J."/>
            <person name="Collado L."/>
        </authorList>
    </citation>
    <scope>NUCLEOTIDE SEQUENCE</scope>
    <source>
        <strain evidence="5">FR1p273A</strain>
    </source>
</reference>
<dbReference type="InterPro" id="IPR000055">
    <property type="entry name" value="Restrct_endonuc_typeI_TRD"/>
</dbReference>
<feature type="domain" description="Type I restriction modification DNA specificity" evidence="4">
    <location>
        <begin position="15"/>
        <end position="169"/>
    </location>
</feature>
<name>A0AAW6VRF9_9BACT</name>
<dbReference type="EMBL" id="JAQTJH010000018">
    <property type="protein sequence ID" value="MDK2063125.1"/>
    <property type="molecule type" value="Genomic_DNA"/>
</dbReference>
<evidence type="ECO:0000313" key="6">
    <source>
        <dbReference type="Proteomes" id="UP001237843"/>
    </source>
</evidence>
<evidence type="ECO:0000259" key="4">
    <source>
        <dbReference type="Pfam" id="PF01420"/>
    </source>
</evidence>
<dbReference type="GO" id="GO:0009307">
    <property type="term" value="P:DNA restriction-modification system"/>
    <property type="evidence" value="ECO:0007669"/>
    <property type="project" value="UniProtKB-KW"/>
</dbReference>
<keyword evidence="5" id="KW-0255">Endonuclease</keyword>
<accession>A0AAW6VRF9</accession>
<dbReference type="GO" id="GO:0016787">
    <property type="term" value="F:hydrolase activity"/>
    <property type="evidence" value="ECO:0007669"/>
    <property type="project" value="UniProtKB-KW"/>
</dbReference>
<dbReference type="PANTHER" id="PTHR43140">
    <property type="entry name" value="TYPE-1 RESTRICTION ENZYME ECOKI SPECIFICITY PROTEIN"/>
    <property type="match status" value="1"/>
</dbReference>
<proteinExistence type="inferred from homology"/>
<evidence type="ECO:0000256" key="1">
    <source>
        <dbReference type="ARBA" id="ARBA00010923"/>
    </source>
</evidence>
<dbReference type="Pfam" id="PF01420">
    <property type="entry name" value="Methylase_S"/>
    <property type="match status" value="2"/>
</dbReference>
<dbReference type="GO" id="GO:0003677">
    <property type="term" value="F:DNA binding"/>
    <property type="evidence" value="ECO:0007669"/>
    <property type="project" value="UniProtKB-KW"/>
</dbReference>
<dbReference type="CDD" id="cd17291">
    <property type="entry name" value="RMtype1_S_MgeORF438P-TRD-CR_like"/>
    <property type="match status" value="1"/>
</dbReference>
<dbReference type="GO" id="GO:0004519">
    <property type="term" value="F:endonuclease activity"/>
    <property type="evidence" value="ECO:0007669"/>
    <property type="project" value="UniProtKB-KW"/>
</dbReference>
<evidence type="ECO:0000256" key="3">
    <source>
        <dbReference type="ARBA" id="ARBA00023125"/>
    </source>
</evidence>
<keyword evidence="5" id="KW-0540">Nuclease</keyword>
<evidence type="ECO:0000256" key="2">
    <source>
        <dbReference type="ARBA" id="ARBA00022747"/>
    </source>
</evidence>
<dbReference type="EC" id="3.1.21.-" evidence="5"/>
<keyword evidence="5" id="KW-0378">Hydrolase</keyword>
<dbReference type="CDD" id="cd17288">
    <property type="entry name" value="RMtype1_S_LlaAI06ORF1089P_TRD1-CR1_like"/>
    <property type="match status" value="1"/>
</dbReference>
<comment type="similarity">
    <text evidence="1">Belongs to the type-I restriction system S methylase family.</text>
</comment>
<organism evidence="5 6">
    <name type="scientific">Aliarcobacter butzleri</name>
    <dbReference type="NCBI Taxonomy" id="28197"/>
    <lineage>
        <taxon>Bacteria</taxon>
        <taxon>Pseudomonadati</taxon>
        <taxon>Campylobacterota</taxon>
        <taxon>Epsilonproteobacteria</taxon>
        <taxon>Campylobacterales</taxon>
        <taxon>Arcobacteraceae</taxon>
        <taxon>Aliarcobacter</taxon>
    </lineage>
</organism>
<feature type="domain" description="Type I restriction modification DNA specificity" evidence="4">
    <location>
        <begin position="189"/>
        <end position="341"/>
    </location>
</feature>
<sequence length="364" mass="41293">MSDKISIKELLEGVEVEWKPLGEITKVLRGRRLTRSQLSDDEKFPVYHGGLEPLGKYEKSNRPANTTMVINVGASAGTVGYSSVDFWSSDGCFCIEHCNILNNKFLYYFLIGQQHFLRSRVRVAGIPTLDAFVVEKIEIPIPSLHIQSEIVRILDNFTELTSELTSELTARKKQYTYYRDKLLTFEDGEVEFKALGKVAKIKNGKDWKNLGEGDIPVYGSGGIMKYVDTSTYNKPSVLIPRKGSLGNLFYVDTPFWNVDTIFYTEIDDSQIVPKFFYYFLTTIGLAEMNQAGGVPSQTQAALNTIKVPIPPLEEQQKIVATLDKFDTLSNSIIEGLPKEIELRTKQYEYYRDLLLTFPKKEVEA</sequence>
<keyword evidence="3" id="KW-0238">DNA-binding</keyword>
<gene>
    <name evidence="5" type="ORF">PT520_11420</name>
</gene>
<evidence type="ECO:0000313" key="5">
    <source>
        <dbReference type="EMBL" id="MDK2063125.1"/>
    </source>
</evidence>
<dbReference type="InterPro" id="IPR051212">
    <property type="entry name" value="Type-I_RE_S_subunit"/>
</dbReference>
<dbReference type="AlphaFoldDB" id="A0AAW6VRF9"/>
<reference evidence="5" key="1">
    <citation type="journal article" date="2023" name="Antibiotics">
        <title>Genomic Characterization of Antibiotic-Resistant Campylobacterales Isolated from Chilean Poultry Meat.</title>
        <authorList>
            <person name="Concha-Toloza M."/>
            <person name="Lopez-Cantillo M."/>
            <person name="Molina-Mora J.A."/>
            <person name="Collado L."/>
        </authorList>
    </citation>
    <scope>NUCLEOTIDE SEQUENCE</scope>
    <source>
        <strain evidence="5">FR1p273A</strain>
    </source>
</reference>
<dbReference type="Proteomes" id="UP001237843">
    <property type="component" value="Unassembled WGS sequence"/>
</dbReference>
<comment type="caution">
    <text evidence="5">The sequence shown here is derived from an EMBL/GenBank/DDBJ whole genome shotgun (WGS) entry which is preliminary data.</text>
</comment>
<dbReference type="Gene3D" id="3.90.220.20">
    <property type="entry name" value="DNA methylase specificity domains"/>
    <property type="match status" value="2"/>
</dbReference>
<protein>
    <submittedName>
        <fullName evidence="5">Restriction endonuclease subunit S</fullName>
        <ecNumber evidence="5">3.1.21.-</ecNumber>
    </submittedName>
</protein>
<dbReference type="InterPro" id="IPR044946">
    <property type="entry name" value="Restrct_endonuc_typeI_TRD_sf"/>
</dbReference>
<dbReference type="PANTHER" id="PTHR43140:SF1">
    <property type="entry name" value="TYPE I RESTRICTION ENZYME ECOKI SPECIFICITY SUBUNIT"/>
    <property type="match status" value="1"/>
</dbReference>
<keyword evidence="2" id="KW-0680">Restriction system</keyword>
<dbReference type="SUPFAM" id="SSF116734">
    <property type="entry name" value="DNA methylase specificity domain"/>
    <property type="match status" value="2"/>
</dbReference>
<dbReference type="RefSeq" id="WP_284075120.1">
    <property type="nucleotide sequence ID" value="NZ_JAQTJH010000018.1"/>
</dbReference>